<evidence type="ECO:0000313" key="2">
    <source>
        <dbReference type="Proteomes" id="UP000193067"/>
    </source>
</evidence>
<keyword evidence="2" id="KW-1185">Reference proteome</keyword>
<dbReference type="SUPFAM" id="SSF56672">
    <property type="entry name" value="DNA/RNA polymerases"/>
    <property type="match status" value="1"/>
</dbReference>
<proteinExistence type="predicted"/>
<name>A0A1Y2I5W1_TRAC3</name>
<dbReference type="AlphaFoldDB" id="A0A1Y2I5W1"/>
<organism evidence="1 2">
    <name type="scientific">Trametes coccinea (strain BRFM310)</name>
    <name type="common">Pycnoporus coccineus</name>
    <dbReference type="NCBI Taxonomy" id="1353009"/>
    <lineage>
        <taxon>Eukaryota</taxon>
        <taxon>Fungi</taxon>
        <taxon>Dikarya</taxon>
        <taxon>Basidiomycota</taxon>
        <taxon>Agaricomycotina</taxon>
        <taxon>Agaricomycetes</taxon>
        <taxon>Polyporales</taxon>
        <taxon>Polyporaceae</taxon>
        <taxon>Trametes</taxon>
    </lineage>
</organism>
<dbReference type="STRING" id="1353009.A0A1Y2I5W1"/>
<dbReference type="OrthoDB" id="3186349at2759"/>
<protein>
    <submittedName>
        <fullName evidence="1">Uncharacterized protein</fullName>
    </submittedName>
</protein>
<dbReference type="EMBL" id="KZ084178">
    <property type="protein sequence ID" value="OSC96518.1"/>
    <property type="molecule type" value="Genomic_DNA"/>
</dbReference>
<accession>A0A1Y2I5W1</accession>
<gene>
    <name evidence="1" type="ORF">PYCCODRAFT_1355474</name>
</gene>
<dbReference type="InterPro" id="IPR043502">
    <property type="entry name" value="DNA/RNA_pol_sf"/>
</dbReference>
<feature type="non-terminal residue" evidence="1">
    <location>
        <position position="1"/>
    </location>
</feature>
<feature type="non-terminal residue" evidence="1">
    <location>
        <position position="125"/>
    </location>
</feature>
<dbReference type="Proteomes" id="UP000193067">
    <property type="component" value="Unassembled WGS sequence"/>
</dbReference>
<evidence type="ECO:0000313" key="1">
    <source>
        <dbReference type="EMBL" id="OSC96518.1"/>
    </source>
</evidence>
<sequence length="125" mass="14037">VTHILQPEIPEYTRPFIDDVPVRGPATRYERPDGGGYETIPQNPGIRRFVWEHLNNVNRIVQRVKYCGGTFSGTKSILCAAEYTVVGHRCTYEGRVPEPGNYDKVLNWGPCRSLSEVRAFLGTAG</sequence>
<reference evidence="1 2" key="1">
    <citation type="journal article" date="2015" name="Biotechnol. Biofuels">
        <title>Enhanced degradation of softwood versus hardwood by the white-rot fungus Pycnoporus coccineus.</title>
        <authorList>
            <person name="Couturier M."/>
            <person name="Navarro D."/>
            <person name="Chevret D."/>
            <person name="Henrissat B."/>
            <person name="Piumi F."/>
            <person name="Ruiz-Duenas F.J."/>
            <person name="Martinez A.T."/>
            <person name="Grigoriev I.V."/>
            <person name="Riley R."/>
            <person name="Lipzen A."/>
            <person name="Berrin J.G."/>
            <person name="Master E.R."/>
            <person name="Rosso M.N."/>
        </authorList>
    </citation>
    <scope>NUCLEOTIDE SEQUENCE [LARGE SCALE GENOMIC DNA]</scope>
    <source>
        <strain evidence="1 2">BRFM310</strain>
    </source>
</reference>